<evidence type="ECO:0000256" key="1">
    <source>
        <dbReference type="SAM" id="MobiDB-lite"/>
    </source>
</evidence>
<dbReference type="Proteomes" id="UP001549321">
    <property type="component" value="Unassembled WGS sequence"/>
</dbReference>
<comment type="caution">
    <text evidence="3">The sequence shown here is derived from an EMBL/GenBank/DDBJ whole genome shotgun (WGS) entry which is preliminary data.</text>
</comment>
<reference evidence="3 4" key="1">
    <citation type="submission" date="2024-06" db="EMBL/GenBank/DDBJ databases">
        <title>Sorghum-associated microbial communities from plants grown in Nebraska, USA.</title>
        <authorList>
            <person name="Schachtman D."/>
        </authorList>
    </citation>
    <scope>NUCLEOTIDE SEQUENCE [LARGE SCALE GENOMIC DNA]</scope>
    <source>
        <strain evidence="3 4">3207</strain>
    </source>
</reference>
<gene>
    <name evidence="3" type="ORF">ABIE08_002673</name>
</gene>
<protein>
    <submittedName>
        <fullName evidence="3">Uncharacterized protein</fullName>
    </submittedName>
</protein>
<sequence>MVERTVIGPNSPRQKEAIMDRRVGQSTEEHATTTEARQAVAPHRLRYMLVAGIAAVVLGFLAVYFMIQ</sequence>
<evidence type="ECO:0000313" key="3">
    <source>
        <dbReference type="EMBL" id="MET4634727.1"/>
    </source>
</evidence>
<evidence type="ECO:0000313" key="4">
    <source>
        <dbReference type="Proteomes" id="UP001549321"/>
    </source>
</evidence>
<keyword evidence="2" id="KW-1133">Transmembrane helix</keyword>
<keyword evidence="2" id="KW-0472">Membrane</keyword>
<dbReference type="EMBL" id="JBEPSM010000002">
    <property type="protein sequence ID" value="MET4634727.1"/>
    <property type="molecule type" value="Genomic_DNA"/>
</dbReference>
<feature type="region of interest" description="Disordered" evidence="1">
    <location>
        <begin position="1"/>
        <end position="37"/>
    </location>
</feature>
<accession>A0ABV2R0D1</accession>
<keyword evidence="4" id="KW-1185">Reference proteome</keyword>
<evidence type="ECO:0000256" key="2">
    <source>
        <dbReference type="SAM" id="Phobius"/>
    </source>
</evidence>
<feature type="compositionally biased region" description="Basic and acidic residues" evidence="1">
    <location>
        <begin position="13"/>
        <end position="32"/>
    </location>
</feature>
<proteinExistence type="predicted"/>
<organism evidence="3 4">
    <name type="scientific">Kaistia defluvii</name>
    <dbReference type="NCBI Taxonomy" id="410841"/>
    <lineage>
        <taxon>Bacteria</taxon>
        <taxon>Pseudomonadati</taxon>
        <taxon>Pseudomonadota</taxon>
        <taxon>Alphaproteobacteria</taxon>
        <taxon>Hyphomicrobiales</taxon>
        <taxon>Kaistiaceae</taxon>
        <taxon>Kaistia</taxon>
    </lineage>
</organism>
<keyword evidence="2" id="KW-0812">Transmembrane</keyword>
<feature type="transmembrane region" description="Helical" evidence="2">
    <location>
        <begin position="47"/>
        <end position="67"/>
    </location>
</feature>
<name>A0ABV2R0D1_9HYPH</name>